<dbReference type="PROSITE" id="PS00163">
    <property type="entry name" value="FUMARATE_LYASES"/>
    <property type="match status" value="1"/>
</dbReference>
<evidence type="ECO:0000256" key="13">
    <source>
        <dbReference type="NCBIfam" id="TIGR00928"/>
    </source>
</evidence>
<dbReference type="PRINTS" id="PR00145">
    <property type="entry name" value="ARGSUCLYASE"/>
</dbReference>
<evidence type="ECO:0000256" key="12">
    <source>
        <dbReference type="ARBA" id="ARBA00049115"/>
    </source>
</evidence>
<dbReference type="eggNOG" id="arCOG01747">
    <property type="taxonomic scope" value="Archaea"/>
</dbReference>
<comment type="catalytic activity">
    <reaction evidence="12">
        <text>N(6)-(1,2-dicarboxyethyl)-AMP = fumarate + AMP</text>
        <dbReference type="Rhea" id="RHEA:16853"/>
        <dbReference type="ChEBI" id="CHEBI:29806"/>
        <dbReference type="ChEBI" id="CHEBI:57567"/>
        <dbReference type="ChEBI" id="CHEBI:456215"/>
        <dbReference type="EC" id="4.3.2.2"/>
    </reaction>
    <physiologicalReaction direction="left-to-right" evidence="12">
        <dbReference type="Rhea" id="RHEA:16854"/>
    </physiologicalReaction>
</comment>
<dbReference type="FunFam" id="1.10.275.10:FF:000012">
    <property type="entry name" value="Adenylosuccinate lyase"/>
    <property type="match status" value="1"/>
</dbReference>
<evidence type="ECO:0000256" key="11">
    <source>
        <dbReference type="ARBA" id="ARBA00030717"/>
    </source>
</evidence>
<dbReference type="Pfam" id="PF00206">
    <property type="entry name" value="Lyase_1"/>
    <property type="match status" value="1"/>
</dbReference>
<evidence type="ECO:0000256" key="14">
    <source>
        <dbReference type="RuleBase" id="RU361172"/>
    </source>
</evidence>
<comment type="similarity">
    <text evidence="3 14">Belongs to the lyase 1 family. Adenylosuccinate lyase subfamily.</text>
</comment>
<organism evidence="16">
    <name type="scientific">Methanosarcina barkeri (strain Fusaro / DSM 804)</name>
    <dbReference type="NCBI Taxonomy" id="269797"/>
    <lineage>
        <taxon>Archaea</taxon>
        <taxon>Methanobacteriati</taxon>
        <taxon>Methanobacteriota</taxon>
        <taxon>Stenosarchaea group</taxon>
        <taxon>Methanomicrobia</taxon>
        <taxon>Methanosarcinales</taxon>
        <taxon>Methanosarcinaceae</taxon>
        <taxon>Methanosarcina</taxon>
    </lineage>
</organism>
<dbReference type="AlphaFoldDB" id="Q46EP0"/>
<dbReference type="Gene3D" id="1.10.275.10">
    <property type="entry name" value="Fumarase/aspartase (N-terminal domain)"/>
    <property type="match status" value="1"/>
</dbReference>
<dbReference type="STRING" id="269797.Mbar_A0673"/>
<dbReference type="OrthoDB" id="7033at2157"/>
<gene>
    <name evidence="16" type="ordered locus">Mbar_A0673</name>
</gene>
<comment type="function">
    <text evidence="10">Catalyzes two reactions in de novo purine nucleotide biosynthesis. Catalyzes the breakdown of 5-aminoimidazole- (N-succinylocarboxamide) ribotide (SAICAR or 2-[5-amino-1-(5-phospho-beta-D-ribosyl)imidazole-4-carboxamido]succinate) to 5-aminoimidazole-4-carboxamide ribotide (AICAR or 5-amino-1-(5-phospho-beta-D-ribosyl)imidazole-4-carboxamide) and fumarate, and of adenylosuccinate (ADS or N(6)-(1,2-dicarboxyethyl)-AMP) to adenosine monophosphate (AMP) and fumarate.</text>
</comment>
<dbReference type="Gene3D" id="1.10.40.30">
    <property type="entry name" value="Fumarase/aspartase (C-terminal domain)"/>
    <property type="match status" value="1"/>
</dbReference>
<dbReference type="CDD" id="cd01360">
    <property type="entry name" value="Adenylsuccinate_lyase_1"/>
    <property type="match status" value="1"/>
</dbReference>
<proteinExistence type="inferred from homology"/>
<dbReference type="NCBIfam" id="TIGR00928">
    <property type="entry name" value="purB"/>
    <property type="match status" value="1"/>
</dbReference>
<dbReference type="HOGENOM" id="CLU_030949_0_1_2"/>
<dbReference type="GO" id="GO:0004018">
    <property type="term" value="F:N6-(1,2-dicarboxyethyl)AMP AMP-lyase (fumarate-forming) activity"/>
    <property type="evidence" value="ECO:0007669"/>
    <property type="project" value="UniProtKB-UniRule"/>
</dbReference>
<evidence type="ECO:0000256" key="1">
    <source>
        <dbReference type="ARBA" id="ARBA00004706"/>
    </source>
</evidence>
<dbReference type="Gene3D" id="1.20.200.10">
    <property type="entry name" value="Fumarase/aspartase (Central domain)"/>
    <property type="match status" value="1"/>
</dbReference>
<evidence type="ECO:0000256" key="10">
    <source>
        <dbReference type="ARBA" id="ARBA00025012"/>
    </source>
</evidence>
<evidence type="ECO:0000259" key="15">
    <source>
        <dbReference type="SMART" id="SM00998"/>
    </source>
</evidence>
<feature type="domain" description="Adenylosuccinate lyase C-terminal" evidence="15">
    <location>
        <begin position="359"/>
        <end position="439"/>
    </location>
</feature>
<dbReference type="GO" id="GO:0005829">
    <property type="term" value="C:cytosol"/>
    <property type="evidence" value="ECO:0007669"/>
    <property type="project" value="TreeGrafter"/>
</dbReference>
<dbReference type="FunFam" id="1.10.40.30:FF:000007">
    <property type="entry name" value="Adenylosuccinate lyase"/>
    <property type="match status" value="1"/>
</dbReference>
<dbReference type="InterPro" id="IPR020557">
    <property type="entry name" value="Fumarate_lyase_CS"/>
</dbReference>
<dbReference type="InterPro" id="IPR019468">
    <property type="entry name" value="AdenyloSucc_lyase_C"/>
</dbReference>
<accession>Q46EP0</accession>
<dbReference type="GO" id="GO:0070626">
    <property type="term" value="F:(S)-2-(5-amino-1-(5-phospho-D-ribosyl)imidazole-4-carboxamido) succinate lyase (fumarate-forming) activity"/>
    <property type="evidence" value="ECO:0007669"/>
    <property type="project" value="TreeGrafter"/>
</dbReference>
<dbReference type="Pfam" id="PF10397">
    <property type="entry name" value="ADSL_C"/>
    <property type="match status" value="1"/>
</dbReference>
<keyword evidence="7 14" id="KW-0658">Purine biosynthesis</keyword>
<dbReference type="SUPFAM" id="SSF48557">
    <property type="entry name" value="L-aspartase-like"/>
    <property type="match status" value="1"/>
</dbReference>
<evidence type="ECO:0000256" key="7">
    <source>
        <dbReference type="ARBA" id="ARBA00022755"/>
    </source>
</evidence>
<dbReference type="PaxDb" id="269797-Mbar_A0673"/>
<dbReference type="EC" id="4.3.2.2" evidence="5 13"/>
<dbReference type="InterPro" id="IPR024083">
    <property type="entry name" value="Fumarase/histidase_N"/>
</dbReference>
<evidence type="ECO:0000256" key="4">
    <source>
        <dbReference type="ARBA" id="ARBA00011668"/>
    </source>
</evidence>
<protein>
    <recommendedName>
        <fullName evidence="6 13">Adenylosuccinate lyase</fullName>
        <shortName evidence="14">ASL</shortName>
        <ecNumber evidence="5 13">4.3.2.2</ecNumber>
    </recommendedName>
    <alternativeName>
        <fullName evidence="11 14">Adenylosuccinase</fullName>
    </alternativeName>
</protein>
<dbReference type="FunFam" id="1.20.200.10:FF:000008">
    <property type="entry name" value="Adenylosuccinate lyase"/>
    <property type="match status" value="1"/>
</dbReference>
<comment type="pathway">
    <text evidence="1 14">Purine metabolism; IMP biosynthesis via de novo pathway; 5-amino-1-(5-phospho-D-ribosyl)imidazole-4-carboxamide from 5-amino-1-(5-phospho-D-ribosyl)imidazole-4-carboxylate: step 2/2.</text>
</comment>
<dbReference type="InterPro" id="IPR004769">
    <property type="entry name" value="Pur_lyase"/>
</dbReference>
<keyword evidence="8 14" id="KW-0456">Lyase</keyword>
<dbReference type="UniPathway" id="UPA00074">
    <property type="reaction ID" value="UER00132"/>
</dbReference>
<evidence type="ECO:0000256" key="3">
    <source>
        <dbReference type="ARBA" id="ARBA00008273"/>
    </source>
</evidence>
<dbReference type="PANTHER" id="PTHR43172">
    <property type="entry name" value="ADENYLOSUCCINATE LYASE"/>
    <property type="match status" value="1"/>
</dbReference>
<evidence type="ECO:0000256" key="2">
    <source>
        <dbReference type="ARBA" id="ARBA00004734"/>
    </source>
</evidence>
<evidence type="ECO:0000256" key="6">
    <source>
        <dbReference type="ARBA" id="ARBA00017058"/>
    </source>
</evidence>
<comment type="pathway">
    <text evidence="2 14">Purine metabolism; AMP biosynthesis via de novo pathway; AMP from IMP: step 2/2.</text>
</comment>
<dbReference type="PANTHER" id="PTHR43172:SF1">
    <property type="entry name" value="ADENYLOSUCCINATE LYASE"/>
    <property type="match status" value="1"/>
</dbReference>
<dbReference type="KEGG" id="mba:Mbar_A0673"/>
<dbReference type="GO" id="GO:0044208">
    <property type="term" value="P:'de novo' AMP biosynthetic process"/>
    <property type="evidence" value="ECO:0007669"/>
    <property type="project" value="UniProtKB-UniPathway"/>
</dbReference>
<comment type="subunit">
    <text evidence="4">Homotetramer. Residues from neighboring subunits contribute catalytic and substrate-binding residues to each active site.</text>
</comment>
<dbReference type="InterPro" id="IPR000362">
    <property type="entry name" value="Fumarate_lyase_fam"/>
</dbReference>
<evidence type="ECO:0000256" key="5">
    <source>
        <dbReference type="ARBA" id="ARBA00012339"/>
    </source>
</evidence>
<dbReference type="InterPro" id="IPR008948">
    <property type="entry name" value="L-Aspartase-like"/>
</dbReference>
<evidence type="ECO:0000256" key="8">
    <source>
        <dbReference type="ARBA" id="ARBA00023239"/>
    </source>
</evidence>
<dbReference type="InterPro" id="IPR022761">
    <property type="entry name" value="Fumarate_lyase_N"/>
</dbReference>
<dbReference type="SMART" id="SM00998">
    <property type="entry name" value="ADSL_C"/>
    <property type="match status" value="1"/>
</dbReference>
<sequence>MLIHPIDYRYGTAEMKHVWSQENRLNKLLQVEAALARAEADMGLIPADSAEIISESISSVKAERVDEIEAEIHHDMMAVVTAISEQCRDDAGKWVHFGATSNDILDTATALQIKDAIDLMEDKLKTLLGVLLDKAEAHKNTVCCGRTHGQIGVPTTYGLRFAIWASEISRHLERLHQLTPRATVGQMTGAVGTQAAFGKSGILIQKLTMQYLGIGAVDVSNQIIQRDRHAEFVMWMANTVTTLDKIGIEIRTLQRSEIAEIEESFGKKQVGSSTMPHKRNPIKSEQMCGLARIVRAMVEPELLNNTLWDERDLTNSSSERVVFPEACVLTDHILKIGINVIEHLRFYPENIRRNLELLRGLNMGEAVMIELAKRGVGRQEAHELVRTAAMKAHDTGQHFKNVLLETPDIARYLTATYIENLVNPDKYIGTAVEQVEVLVAKLREAYSL</sequence>
<name>Q46EP0_METBF</name>
<comment type="catalytic activity">
    <reaction evidence="9">
        <text>(2S)-2-[5-amino-1-(5-phospho-beta-D-ribosyl)imidazole-4-carboxamido]succinate = 5-amino-1-(5-phospho-beta-D-ribosyl)imidazole-4-carboxamide + fumarate</text>
        <dbReference type="Rhea" id="RHEA:23920"/>
        <dbReference type="ChEBI" id="CHEBI:29806"/>
        <dbReference type="ChEBI" id="CHEBI:58443"/>
        <dbReference type="ChEBI" id="CHEBI:58475"/>
        <dbReference type="EC" id="4.3.2.2"/>
    </reaction>
    <physiologicalReaction direction="left-to-right" evidence="9">
        <dbReference type="Rhea" id="RHEA:23921"/>
    </physiologicalReaction>
</comment>
<dbReference type="GO" id="GO:0006189">
    <property type="term" value="P:'de novo' IMP biosynthetic process"/>
    <property type="evidence" value="ECO:0007669"/>
    <property type="project" value="UniProtKB-UniPathway"/>
</dbReference>
<evidence type="ECO:0000256" key="9">
    <source>
        <dbReference type="ARBA" id="ARBA00024477"/>
    </source>
</evidence>
<reference evidence="16" key="1">
    <citation type="submission" date="2006-06" db="EMBL/GenBank/DDBJ databases">
        <title>Complete sequence of chromosome 1 of Methanosarcina barkeri str. fusaro.</title>
        <authorList>
            <person name="Copeland A."/>
            <person name="Lucas S."/>
            <person name="Lapidus A."/>
            <person name="Barry K."/>
            <person name="Detter J.C."/>
            <person name="Glavina T."/>
            <person name="Hammon N."/>
            <person name="Israni S."/>
            <person name="Pitluck S."/>
            <person name="Goodwin L.A."/>
            <person name="Saunders E.H."/>
            <person name="Schmutz J."/>
            <person name="Larimer F."/>
            <person name="Land M."/>
            <person name="Anderson I."/>
            <person name="Richardson P."/>
        </authorList>
    </citation>
    <scope>NUCLEOTIDE SEQUENCE</scope>
    <source>
        <strain evidence="16">Fusaro</strain>
    </source>
</reference>
<evidence type="ECO:0000313" key="16">
    <source>
        <dbReference type="EMBL" id="AAZ69652.1"/>
    </source>
</evidence>
<dbReference type="PRINTS" id="PR00149">
    <property type="entry name" value="FUMRATELYASE"/>
</dbReference>
<dbReference type="UniPathway" id="UPA00075">
    <property type="reaction ID" value="UER00336"/>
</dbReference>
<dbReference type="EMBL" id="CP000099">
    <property type="protein sequence ID" value="AAZ69652.1"/>
    <property type="molecule type" value="Genomic_DNA"/>
</dbReference>